<organism evidence="2 3">
    <name type="scientific">Arabidopsis thaliana</name>
    <name type="common">Mouse-ear cress</name>
    <dbReference type="NCBI Taxonomy" id="3702"/>
    <lineage>
        <taxon>Eukaryota</taxon>
        <taxon>Viridiplantae</taxon>
        <taxon>Streptophyta</taxon>
        <taxon>Embryophyta</taxon>
        <taxon>Tracheophyta</taxon>
        <taxon>Spermatophyta</taxon>
        <taxon>Magnoliopsida</taxon>
        <taxon>eudicotyledons</taxon>
        <taxon>Gunneridae</taxon>
        <taxon>Pentapetalae</taxon>
        <taxon>rosids</taxon>
        <taxon>malvids</taxon>
        <taxon>Brassicales</taxon>
        <taxon>Brassicaceae</taxon>
        <taxon>Camelineae</taxon>
        <taxon>Arabidopsis</taxon>
    </lineage>
</organism>
<protein>
    <submittedName>
        <fullName evidence="2">Uncharacterized protein</fullName>
    </submittedName>
</protein>
<accession>A0A1P8AW30</accession>
<dbReference type="AlphaFoldDB" id="A0A1P8AW30"/>
<dbReference type="OrthoDB" id="1095817at2759"/>
<evidence type="ECO:0000313" key="2">
    <source>
        <dbReference type="EMBL" id="ANM60840.1"/>
    </source>
</evidence>
<dbReference type="EMBL" id="CP002684">
    <property type="protein sequence ID" value="ANM60840.1"/>
    <property type="molecule type" value="Genomic_DNA"/>
</dbReference>
<dbReference type="SMR" id="A0A1P8AW30"/>
<dbReference type="Proteomes" id="UP000006548">
    <property type="component" value="Chromosome 1"/>
</dbReference>
<gene>
    <name evidence="1 2" type="ordered locus">At1g59723</name>
</gene>
<dbReference type="RefSeq" id="NP_001323096.1">
    <property type="nucleotide sequence ID" value="NM_001333865.1"/>
</dbReference>
<evidence type="ECO:0000313" key="1">
    <source>
        <dbReference type="Araport" id="AT1G59723"/>
    </source>
</evidence>
<dbReference type="ExpressionAtlas" id="A0A1P8AW30">
    <property type="expression patterns" value="baseline"/>
</dbReference>
<keyword evidence="3" id="KW-1185">Reference proteome</keyword>
<dbReference type="KEGG" id="ath:AT1G59723"/>
<dbReference type="Araport" id="AT1G59723"/>
<reference evidence="2 3" key="1">
    <citation type="journal article" date="2000" name="Nature">
        <title>Sequence and analysis of chromosome 1 of the plant Arabidopsis thaliana.</title>
        <authorList>
            <person name="Theologis A."/>
            <person name="Ecker J.R."/>
            <person name="Palm C.J."/>
            <person name="Federspiel N.A."/>
            <person name="Kaul S."/>
            <person name="White O."/>
            <person name="Alonso J."/>
            <person name="Altafi H."/>
            <person name="Araujo R."/>
            <person name="Bowman C.L."/>
            <person name="Brooks S.Y."/>
            <person name="Buehler E."/>
            <person name="Chan A."/>
            <person name="Chao Q."/>
            <person name="Chen H."/>
            <person name="Cheuk R.F."/>
            <person name="Chin C.W."/>
            <person name="Chung M.K."/>
            <person name="Conn L."/>
            <person name="Conway A.B."/>
            <person name="Conway A.R."/>
            <person name="Creasy T.H."/>
            <person name="Dewar K."/>
            <person name="Dunn P."/>
            <person name="Etgu P."/>
            <person name="Feldblyum T.V."/>
            <person name="Feng J."/>
            <person name="Fong B."/>
            <person name="Fujii C.Y."/>
            <person name="Gill J.E."/>
            <person name="Goldsmith A.D."/>
            <person name="Haas B."/>
            <person name="Hansen N.F."/>
            <person name="Hughes B."/>
            <person name="Huizar L."/>
            <person name="Hunter J.L."/>
            <person name="Jenkins J."/>
            <person name="Johnson-Hopson C."/>
            <person name="Khan S."/>
            <person name="Khaykin E."/>
            <person name="Kim C.J."/>
            <person name="Koo H.L."/>
            <person name="Kremenetskaia I."/>
            <person name="Kurtz D.B."/>
            <person name="Kwan A."/>
            <person name="Lam B."/>
            <person name="Langin-Hooper S."/>
            <person name="Lee A."/>
            <person name="Lee J.M."/>
            <person name="Lenz C.A."/>
            <person name="Li J.H."/>
            <person name="Li Y."/>
            <person name="Lin X."/>
            <person name="Liu S.X."/>
            <person name="Liu Z.A."/>
            <person name="Luros J.S."/>
            <person name="Maiti R."/>
            <person name="Marziali A."/>
            <person name="Militscher J."/>
            <person name="Miranda M."/>
            <person name="Nguyen M."/>
            <person name="Nierman W.C."/>
            <person name="Osborne B.I."/>
            <person name="Pai G."/>
            <person name="Peterson J."/>
            <person name="Pham P.K."/>
            <person name="Rizzo M."/>
            <person name="Rooney T."/>
            <person name="Rowley D."/>
            <person name="Sakano H."/>
            <person name="Salzberg S.L."/>
            <person name="Schwartz J.R."/>
            <person name="Shinn P."/>
            <person name="Southwick A.M."/>
            <person name="Sun H."/>
            <person name="Tallon L.J."/>
            <person name="Tambunga G."/>
            <person name="Toriumi M.J."/>
            <person name="Town C.D."/>
            <person name="Utterback T."/>
            <person name="Van Aken S."/>
            <person name="Vaysberg M."/>
            <person name="Vysotskaia V.S."/>
            <person name="Walker M."/>
            <person name="Wu D."/>
            <person name="Yu G."/>
            <person name="Fraser C.M."/>
            <person name="Venter J.C."/>
            <person name="Davis R.W."/>
        </authorList>
    </citation>
    <scope>NUCLEOTIDE SEQUENCE [LARGE SCALE GENOMIC DNA]</scope>
    <source>
        <strain evidence="3">cv. Columbia</strain>
    </source>
</reference>
<reference evidence="3" key="2">
    <citation type="journal article" date="2017" name="Plant J.">
        <title>Araport11: a complete reannotation of the Arabidopsis thaliana reference genome.</title>
        <authorList>
            <person name="Cheng C.Y."/>
            <person name="Krishnakumar V."/>
            <person name="Chan A.P."/>
            <person name="Thibaud-Nissen F."/>
            <person name="Schobel S."/>
            <person name="Town C.D."/>
        </authorList>
    </citation>
    <scope>GENOME REANNOTATION</scope>
    <source>
        <strain evidence="3">cv. Columbia</strain>
    </source>
</reference>
<sequence length="76" mass="8756">MGNWVFTLGDTNQDTKQKALTCIYSFDGVVSVRYYAQMNAFCVFGEGIKETEIQKKIDELYNPKPKTRYLFGCIPM</sequence>
<name>A0A1P8AW30_ARATH</name>
<proteinExistence type="predicted"/>
<dbReference type="TAIR" id="AT1G59723"/>
<evidence type="ECO:0000313" key="3">
    <source>
        <dbReference type="Proteomes" id="UP000006548"/>
    </source>
</evidence>
<dbReference type="GeneID" id="28717381"/>
<dbReference type="InParanoid" id="A0A1P8AW30"/>